<name>K9VML6_9CYAN</name>
<dbReference type="HOGENOM" id="CLU_2207387_0_0_3"/>
<protein>
    <submittedName>
        <fullName evidence="1">Uncharacterized protein</fullName>
    </submittedName>
</protein>
<accession>K9VML6</accession>
<dbReference type="AlphaFoldDB" id="K9VML6"/>
<organism evidence="1 2">
    <name type="scientific">Phormidium nigroviride PCC 7112</name>
    <dbReference type="NCBI Taxonomy" id="179408"/>
    <lineage>
        <taxon>Bacteria</taxon>
        <taxon>Bacillati</taxon>
        <taxon>Cyanobacteriota</taxon>
        <taxon>Cyanophyceae</taxon>
        <taxon>Oscillatoriophycideae</taxon>
        <taxon>Oscillatoriales</taxon>
        <taxon>Oscillatoriaceae</taxon>
        <taxon>Phormidium</taxon>
    </lineage>
</organism>
<proteinExistence type="predicted"/>
<gene>
    <name evidence="1" type="ORF">Osc7112_4144</name>
</gene>
<dbReference type="Proteomes" id="UP000010478">
    <property type="component" value="Chromosome"/>
</dbReference>
<dbReference type="KEGG" id="oni:Osc7112_4144"/>
<dbReference type="EMBL" id="CP003614">
    <property type="protein sequence ID" value="AFZ08470.1"/>
    <property type="molecule type" value="Genomic_DNA"/>
</dbReference>
<evidence type="ECO:0000313" key="1">
    <source>
        <dbReference type="EMBL" id="AFZ08470.1"/>
    </source>
</evidence>
<reference evidence="1 2" key="1">
    <citation type="submission" date="2012-05" db="EMBL/GenBank/DDBJ databases">
        <title>Finished chromosome of genome of Oscillatoria sp. PCC 7112.</title>
        <authorList>
            <consortium name="US DOE Joint Genome Institute"/>
            <person name="Gugger M."/>
            <person name="Coursin T."/>
            <person name="Rippka R."/>
            <person name="Tandeau De Marsac N."/>
            <person name="Huntemann M."/>
            <person name="Wei C.-L."/>
            <person name="Han J."/>
            <person name="Detter J.C."/>
            <person name="Han C."/>
            <person name="Tapia R."/>
            <person name="Davenport K."/>
            <person name="Daligault H."/>
            <person name="Erkkila T."/>
            <person name="Gu W."/>
            <person name="Munk A.C.C."/>
            <person name="Teshima H."/>
            <person name="Xu Y."/>
            <person name="Chain P."/>
            <person name="Chen A."/>
            <person name="Krypides N."/>
            <person name="Mavromatis K."/>
            <person name="Markowitz V."/>
            <person name="Szeto E."/>
            <person name="Ivanova N."/>
            <person name="Mikhailova N."/>
            <person name="Ovchinnikova G."/>
            <person name="Pagani I."/>
            <person name="Pati A."/>
            <person name="Goodwin L."/>
            <person name="Peters L."/>
            <person name="Pitluck S."/>
            <person name="Woyke T."/>
            <person name="Kerfeld C."/>
        </authorList>
    </citation>
    <scope>NUCLEOTIDE SEQUENCE [LARGE SCALE GENOMIC DNA]</scope>
    <source>
        <strain evidence="1 2">PCC 7112</strain>
    </source>
</reference>
<sequence>MHSLIFSLPKKQLGGAIFYWVYFNFGFGECVDRYLLKIYATLKKLRVRKQQSGKGSAVSLQQLCRSPDRIRSRRYVGKISMKAAKLEVAVLRQEAEGKTLLSLWRKI</sequence>
<dbReference type="RefSeq" id="WP_015177714.1">
    <property type="nucleotide sequence ID" value="NC_019729.1"/>
</dbReference>
<keyword evidence="2" id="KW-1185">Reference proteome</keyword>
<evidence type="ECO:0000313" key="2">
    <source>
        <dbReference type="Proteomes" id="UP000010478"/>
    </source>
</evidence>